<dbReference type="InterPro" id="IPR028978">
    <property type="entry name" value="Chorismate_lyase_/UTRA_dom_sf"/>
</dbReference>
<evidence type="ECO:0000259" key="4">
    <source>
        <dbReference type="PROSITE" id="PS50949"/>
    </source>
</evidence>
<dbReference type="InterPro" id="IPR050679">
    <property type="entry name" value="Bact_HTH_transcr_reg"/>
</dbReference>
<dbReference type="PANTHER" id="PTHR44846:SF7">
    <property type="entry name" value="TRANSCRIPTIONAL REGULATOR OF 2-AMINOETHYLPHOSPHONATE DEGRADATION OPERONS-RELATED"/>
    <property type="match status" value="1"/>
</dbReference>
<dbReference type="InterPro" id="IPR036390">
    <property type="entry name" value="WH_DNA-bd_sf"/>
</dbReference>
<dbReference type="GO" id="GO:0003677">
    <property type="term" value="F:DNA binding"/>
    <property type="evidence" value="ECO:0007669"/>
    <property type="project" value="UniProtKB-KW"/>
</dbReference>
<dbReference type="SUPFAM" id="SSF46785">
    <property type="entry name" value="Winged helix' DNA-binding domain"/>
    <property type="match status" value="1"/>
</dbReference>
<evidence type="ECO:0000256" key="2">
    <source>
        <dbReference type="ARBA" id="ARBA00023125"/>
    </source>
</evidence>
<evidence type="ECO:0000256" key="1">
    <source>
        <dbReference type="ARBA" id="ARBA00023015"/>
    </source>
</evidence>
<comment type="caution">
    <text evidence="5">The sequence shown here is derived from an EMBL/GenBank/DDBJ whole genome shotgun (WGS) entry which is preliminary data.</text>
</comment>
<dbReference type="Pfam" id="PF00392">
    <property type="entry name" value="GntR"/>
    <property type="match status" value="1"/>
</dbReference>
<keyword evidence="2" id="KW-0238">DNA-binding</keyword>
<evidence type="ECO:0000313" key="5">
    <source>
        <dbReference type="EMBL" id="KPZ14368.1"/>
    </source>
</evidence>
<feature type="domain" description="HTH gntR-type" evidence="4">
    <location>
        <begin position="55"/>
        <end position="123"/>
    </location>
</feature>
<organism evidence="5 6">
    <name type="scientific">Pseudomonas syringae pv. viburni</name>
    <dbReference type="NCBI Taxonomy" id="251703"/>
    <lineage>
        <taxon>Bacteria</taxon>
        <taxon>Pseudomonadati</taxon>
        <taxon>Pseudomonadota</taxon>
        <taxon>Gammaproteobacteria</taxon>
        <taxon>Pseudomonadales</taxon>
        <taxon>Pseudomonadaceae</taxon>
        <taxon>Pseudomonas</taxon>
    </lineage>
</organism>
<dbReference type="Proteomes" id="UP000050317">
    <property type="component" value="Unassembled WGS sequence"/>
</dbReference>
<dbReference type="GO" id="GO:0045892">
    <property type="term" value="P:negative regulation of DNA-templated transcription"/>
    <property type="evidence" value="ECO:0007669"/>
    <property type="project" value="TreeGrafter"/>
</dbReference>
<dbReference type="PRINTS" id="PR00035">
    <property type="entry name" value="HTHGNTR"/>
</dbReference>
<evidence type="ECO:0000313" key="6">
    <source>
        <dbReference type="Proteomes" id="UP000050317"/>
    </source>
</evidence>
<dbReference type="SMART" id="SM00345">
    <property type="entry name" value="HTH_GNTR"/>
    <property type="match status" value="1"/>
</dbReference>
<dbReference type="PROSITE" id="PS50949">
    <property type="entry name" value="HTH_GNTR"/>
    <property type="match status" value="1"/>
</dbReference>
<dbReference type="PATRIC" id="fig|251703.9.peg.1795"/>
<dbReference type="InterPro" id="IPR036388">
    <property type="entry name" value="WH-like_DNA-bd_sf"/>
</dbReference>
<dbReference type="InterPro" id="IPR000524">
    <property type="entry name" value="Tscrpt_reg_HTH_GntR"/>
</dbReference>
<dbReference type="GO" id="GO:0003700">
    <property type="term" value="F:DNA-binding transcription factor activity"/>
    <property type="evidence" value="ECO:0007669"/>
    <property type="project" value="InterPro"/>
</dbReference>
<name>A0A0Q0CP88_9PSED</name>
<dbReference type="Pfam" id="PF07702">
    <property type="entry name" value="UTRA"/>
    <property type="match status" value="1"/>
</dbReference>
<protein>
    <submittedName>
        <fullName evidence="5">GntR family transcriptional regulator</fullName>
    </submittedName>
</protein>
<dbReference type="EMBL" id="LJRR01000264">
    <property type="protein sequence ID" value="KPZ14368.1"/>
    <property type="molecule type" value="Genomic_DNA"/>
</dbReference>
<dbReference type="FunFam" id="1.10.10.10:FF:000287">
    <property type="entry name" value="Phosphonate utilization transcriptional regulator PhnR"/>
    <property type="match status" value="1"/>
</dbReference>
<reference evidence="5 6" key="1">
    <citation type="submission" date="2015-09" db="EMBL/GenBank/DDBJ databases">
        <title>Genome announcement of multiple Pseudomonas syringae strains.</title>
        <authorList>
            <person name="Thakur S."/>
            <person name="Wang P.W."/>
            <person name="Gong Y."/>
            <person name="Weir B.S."/>
            <person name="Guttman D.S."/>
        </authorList>
    </citation>
    <scope>NUCLEOTIDE SEQUENCE [LARGE SCALE GENOMIC DNA]</scope>
    <source>
        <strain evidence="5 6">ICMP3963</strain>
    </source>
</reference>
<dbReference type="Gene3D" id="3.40.1410.10">
    <property type="entry name" value="Chorismate lyase-like"/>
    <property type="match status" value="1"/>
</dbReference>
<dbReference type="InterPro" id="IPR011663">
    <property type="entry name" value="UTRA"/>
</dbReference>
<accession>A0A0Q0CP88</accession>
<dbReference type="AlphaFoldDB" id="A0A0Q0CP88"/>
<keyword evidence="1" id="KW-0805">Transcription regulation</keyword>
<dbReference type="CDD" id="cd07377">
    <property type="entry name" value="WHTH_GntR"/>
    <property type="match status" value="1"/>
</dbReference>
<proteinExistence type="predicted"/>
<dbReference type="PANTHER" id="PTHR44846">
    <property type="entry name" value="MANNOSYL-D-GLYCERATE TRANSPORT/METABOLISM SYSTEM REPRESSOR MNGR-RELATED"/>
    <property type="match status" value="1"/>
</dbReference>
<dbReference type="SUPFAM" id="SSF64288">
    <property type="entry name" value="Chorismate lyase-like"/>
    <property type="match status" value="1"/>
</dbReference>
<sequence>MSAQLAWFVIRSVTRQSSGQPRLAAMESRAVVALMCAPQEGWSSPGRYRMREDVPRAVTTICSALQEQIEHGLLPHGSKLPAERKLSEVFDTTRITLREALLQLEAQGLIYREERRGWFISPPRLAYDLIRRSHFHAMVCAQGRVAHTQLLSARLQPASAMICEMLELPALSSVIQICRARRIDQRLVLYVEHYLRPELFPGILDHDLNESLTELYARCYDVHYGQVRFDVVPTALHADAAAALKVSLGSPGLRIARVNHDRNDRLIDCDLEYWRHDAIHVRAMVRDN</sequence>
<dbReference type="SMART" id="SM00866">
    <property type="entry name" value="UTRA"/>
    <property type="match status" value="1"/>
</dbReference>
<keyword evidence="3" id="KW-0804">Transcription</keyword>
<evidence type="ECO:0000256" key="3">
    <source>
        <dbReference type="ARBA" id="ARBA00023163"/>
    </source>
</evidence>
<gene>
    <name evidence="5" type="ORF">ALO40_05007</name>
</gene>
<dbReference type="Gene3D" id="1.10.10.10">
    <property type="entry name" value="Winged helix-like DNA-binding domain superfamily/Winged helix DNA-binding domain"/>
    <property type="match status" value="1"/>
</dbReference>